<comment type="caution">
    <text evidence="2">The sequence shown here is derived from an EMBL/GenBank/DDBJ whole genome shotgun (WGS) entry which is preliminary data.</text>
</comment>
<name>A0ABW8NKZ5_9GAMM</name>
<protein>
    <recommendedName>
        <fullName evidence="4">SH3 domain-containing protein</fullName>
    </recommendedName>
</protein>
<feature type="signal peptide" evidence="1">
    <location>
        <begin position="1"/>
        <end position="18"/>
    </location>
</feature>
<evidence type="ECO:0000256" key="1">
    <source>
        <dbReference type="SAM" id="SignalP"/>
    </source>
</evidence>
<keyword evidence="1" id="KW-0732">Signal</keyword>
<dbReference type="EMBL" id="JBBKTX010000018">
    <property type="protein sequence ID" value="MFK4753645.1"/>
    <property type="molecule type" value="Genomic_DNA"/>
</dbReference>
<gene>
    <name evidence="2" type="ORF">WG929_14610</name>
</gene>
<organism evidence="2 3">
    <name type="scientific">Oceanobacter antarcticus</name>
    <dbReference type="NCBI Taxonomy" id="3133425"/>
    <lineage>
        <taxon>Bacteria</taxon>
        <taxon>Pseudomonadati</taxon>
        <taxon>Pseudomonadota</taxon>
        <taxon>Gammaproteobacteria</taxon>
        <taxon>Oceanospirillales</taxon>
        <taxon>Oceanospirillaceae</taxon>
        <taxon>Oceanobacter</taxon>
    </lineage>
</organism>
<dbReference type="RefSeq" id="WP_416206663.1">
    <property type="nucleotide sequence ID" value="NZ_JBBKTX010000018.1"/>
</dbReference>
<dbReference type="Proteomes" id="UP001620597">
    <property type="component" value="Unassembled WGS sequence"/>
</dbReference>
<keyword evidence="3" id="KW-1185">Reference proteome</keyword>
<reference evidence="2 3" key="1">
    <citation type="submission" date="2024-03" db="EMBL/GenBank/DDBJ databases">
        <title>High-quality draft genome sequence of Oceanobacter sp. wDCs-4.</title>
        <authorList>
            <person name="Dong C."/>
        </authorList>
    </citation>
    <scope>NUCLEOTIDE SEQUENCE [LARGE SCALE GENOMIC DNA]</scope>
    <source>
        <strain evidence="3">wDCs-4</strain>
    </source>
</reference>
<evidence type="ECO:0000313" key="2">
    <source>
        <dbReference type="EMBL" id="MFK4753645.1"/>
    </source>
</evidence>
<accession>A0ABW8NKZ5</accession>
<evidence type="ECO:0008006" key="4">
    <source>
        <dbReference type="Google" id="ProtNLM"/>
    </source>
</evidence>
<sequence>MLTKALALSVGLVSVATAAPIQLRMGPADTYPVSTDIPSDTALIPLKRQLDWLYVQAGEYQGWISIDSLEALPESIKRLEPLQFRDNSDENNPQFELAATSETALTLGANFILFDQAAAVRITRSTDTNDDWYSLEAGKRFPFAENGRWSWDGYLGVGVGKSSGGSTRWDDEGDDTTVPLLSATTDINWNIAYNVSIGGRVQVQQALSGNSANHGALALVWKIRF</sequence>
<proteinExistence type="predicted"/>
<feature type="chain" id="PRO_5046638385" description="SH3 domain-containing protein" evidence="1">
    <location>
        <begin position="19"/>
        <end position="225"/>
    </location>
</feature>
<evidence type="ECO:0000313" key="3">
    <source>
        <dbReference type="Proteomes" id="UP001620597"/>
    </source>
</evidence>